<dbReference type="PANTHER" id="PTHR35807">
    <property type="entry name" value="TRANSCRIPTIONAL REGULATOR REDD-RELATED"/>
    <property type="match status" value="1"/>
</dbReference>
<evidence type="ECO:0000313" key="5">
    <source>
        <dbReference type="Proteomes" id="UP000238164"/>
    </source>
</evidence>
<dbReference type="AlphaFoldDB" id="A0A2N9JJ87"/>
<protein>
    <recommendedName>
        <fullName evidence="3">Bacterial transcriptional activator domain-containing protein</fullName>
    </recommendedName>
</protein>
<dbReference type="OrthoDB" id="134712at2"/>
<dbReference type="SUPFAM" id="SSF48452">
    <property type="entry name" value="TPR-like"/>
    <property type="match status" value="1"/>
</dbReference>
<dbReference type="SMART" id="SM01043">
    <property type="entry name" value="BTAD"/>
    <property type="match status" value="1"/>
</dbReference>
<name>A0A2N9JJ87_9ACTN</name>
<gene>
    <name evidence="4" type="ORF">MPLG2_2581</name>
</gene>
<evidence type="ECO:0000313" key="4">
    <source>
        <dbReference type="EMBL" id="SPD87611.1"/>
    </source>
</evidence>
<evidence type="ECO:0000259" key="3">
    <source>
        <dbReference type="SMART" id="SM01043"/>
    </source>
</evidence>
<evidence type="ECO:0000256" key="1">
    <source>
        <dbReference type="ARBA" id="ARBA00023015"/>
    </source>
</evidence>
<feature type="domain" description="Bacterial transcriptional activator" evidence="3">
    <location>
        <begin position="45"/>
        <end position="165"/>
    </location>
</feature>
<organism evidence="4 5">
    <name type="scientific">Micropruina glycogenica</name>
    <dbReference type="NCBI Taxonomy" id="75385"/>
    <lineage>
        <taxon>Bacteria</taxon>
        <taxon>Bacillati</taxon>
        <taxon>Actinomycetota</taxon>
        <taxon>Actinomycetes</taxon>
        <taxon>Propionibacteriales</taxon>
        <taxon>Nocardioidaceae</taxon>
        <taxon>Micropruina</taxon>
    </lineage>
</organism>
<reference evidence="4 5" key="1">
    <citation type="submission" date="2018-02" db="EMBL/GenBank/DDBJ databases">
        <authorList>
            <person name="Cohen D.B."/>
            <person name="Kent A.D."/>
        </authorList>
    </citation>
    <scope>NUCLEOTIDE SEQUENCE [LARGE SCALE GENOMIC DNA]</scope>
    <source>
        <strain evidence="4">1</strain>
    </source>
</reference>
<keyword evidence="5" id="KW-1185">Reference proteome</keyword>
<dbReference type="Pfam" id="PF03704">
    <property type="entry name" value="BTAD"/>
    <property type="match status" value="1"/>
</dbReference>
<dbReference type="Gene3D" id="1.25.40.10">
    <property type="entry name" value="Tetratricopeptide repeat domain"/>
    <property type="match status" value="1"/>
</dbReference>
<dbReference type="Proteomes" id="UP000238164">
    <property type="component" value="Chromosome 1"/>
</dbReference>
<evidence type="ECO:0000256" key="2">
    <source>
        <dbReference type="ARBA" id="ARBA00023163"/>
    </source>
</evidence>
<dbReference type="GO" id="GO:0006355">
    <property type="term" value="P:regulation of DNA-templated transcription"/>
    <property type="evidence" value="ECO:0007669"/>
    <property type="project" value="TreeGrafter"/>
</dbReference>
<keyword evidence="2" id="KW-0804">Transcription</keyword>
<dbReference type="KEGG" id="mgg:MPLG2_2581"/>
<dbReference type="InterPro" id="IPR036388">
    <property type="entry name" value="WH-like_DNA-bd_sf"/>
</dbReference>
<dbReference type="RefSeq" id="WP_105186306.1">
    <property type="nucleotide sequence ID" value="NZ_BAAAGO010000031.1"/>
</dbReference>
<accession>A0A2N9JJ87</accession>
<dbReference type="InterPro" id="IPR011990">
    <property type="entry name" value="TPR-like_helical_dom_sf"/>
</dbReference>
<dbReference type="GO" id="GO:0003677">
    <property type="term" value="F:DNA binding"/>
    <property type="evidence" value="ECO:0007669"/>
    <property type="project" value="TreeGrafter"/>
</dbReference>
<sequence>MWGDDPPPSAERTLRSYVSRLRSATGPSIVASAGGFTLRTTTLAVDAADFESEVSAARLQEPAEAARTLDAALRRWRGDAFGALAELDAVAAAARALEQRRLGARHDLAEAQRRSGDLGAAVASAEALLAESPLDEGAWETLIRGLTGAVEDLVGEQLGAERRVEFVGGGHVTS</sequence>
<keyword evidence="1" id="KW-0805">Transcription regulation</keyword>
<dbReference type="EMBL" id="LT985188">
    <property type="protein sequence ID" value="SPD87611.1"/>
    <property type="molecule type" value="Genomic_DNA"/>
</dbReference>
<dbReference type="PANTHER" id="PTHR35807:SF1">
    <property type="entry name" value="TRANSCRIPTIONAL REGULATOR REDD"/>
    <property type="match status" value="1"/>
</dbReference>
<dbReference type="InterPro" id="IPR051677">
    <property type="entry name" value="AfsR-DnrI-RedD_regulator"/>
</dbReference>
<dbReference type="Gene3D" id="1.10.10.10">
    <property type="entry name" value="Winged helix-like DNA-binding domain superfamily/Winged helix DNA-binding domain"/>
    <property type="match status" value="1"/>
</dbReference>
<proteinExistence type="predicted"/>
<dbReference type="InterPro" id="IPR005158">
    <property type="entry name" value="BTAD"/>
</dbReference>